<dbReference type="AlphaFoldDB" id="A0A844QHI2"/>
<comment type="caution">
    <text evidence="2">The sequence shown here is derived from an EMBL/GenBank/DDBJ whole genome shotgun (WGS) entry which is preliminary data.</text>
</comment>
<keyword evidence="3" id="KW-1185">Reference proteome</keyword>
<feature type="signal peptide" evidence="1">
    <location>
        <begin position="1"/>
        <end position="31"/>
    </location>
</feature>
<evidence type="ECO:0000256" key="1">
    <source>
        <dbReference type="SAM" id="SignalP"/>
    </source>
</evidence>
<dbReference type="RefSeq" id="WP_156713654.1">
    <property type="nucleotide sequence ID" value="NZ_WPHG01000003.1"/>
</dbReference>
<protein>
    <recommendedName>
        <fullName evidence="4">Secreted protein</fullName>
    </recommendedName>
</protein>
<reference evidence="2 3" key="1">
    <citation type="submission" date="2019-12" db="EMBL/GenBank/DDBJ databases">
        <title>Nitratireductor arenosus sp. nov., Isolated from sea sand, Jeju island, South Korea.</title>
        <authorList>
            <person name="Kim W."/>
        </authorList>
    </citation>
    <scope>NUCLEOTIDE SEQUENCE [LARGE SCALE GENOMIC DNA]</scope>
    <source>
        <strain evidence="2 3">CAU 1489</strain>
    </source>
</reference>
<accession>A0A844QHI2</accession>
<evidence type="ECO:0000313" key="2">
    <source>
        <dbReference type="EMBL" id="MVA98755.1"/>
    </source>
</evidence>
<feature type="chain" id="PRO_5032574545" description="Secreted protein" evidence="1">
    <location>
        <begin position="32"/>
        <end position="104"/>
    </location>
</feature>
<evidence type="ECO:0000313" key="3">
    <source>
        <dbReference type="Proteomes" id="UP000463224"/>
    </source>
</evidence>
<organism evidence="2 3">
    <name type="scientific">Nitratireductor arenosus</name>
    <dbReference type="NCBI Taxonomy" id="2682096"/>
    <lineage>
        <taxon>Bacteria</taxon>
        <taxon>Pseudomonadati</taxon>
        <taxon>Pseudomonadota</taxon>
        <taxon>Alphaproteobacteria</taxon>
        <taxon>Hyphomicrobiales</taxon>
        <taxon>Phyllobacteriaceae</taxon>
        <taxon>Nitratireductor</taxon>
    </lineage>
</organism>
<proteinExistence type="predicted"/>
<gene>
    <name evidence="2" type="ORF">GN330_16025</name>
</gene>
<evidence type="ECO:0008006" key="4">
    <source>
        <dbReference type="Google" id="ProtNLM"/>
    </source>
</evidence>
<name>A0A844QHI2_9HYPH</name>
<dbReference type="Proteomes" id="UP000463224">
    <property type="component" value="Unassembled WGS sequence"/>
</dbReference>
<dbReference type="EMBL" id="WPHG01000003">
    <property type="protein sequence ID" value="MVA98755.1"/>
    <property type="molecule type" value="Genomic_DNA"/>
</dbReference>
<sequence>MFRPDRRPTRLPTIASLALAALLATAATAGANGAWPDRNSNTRDDVTGYLCVTPDCSVVRLPQTKCLCQKENPAERTLQKLRLTCSISEGGRWKACPASPPFGN</sequence>
<keyword evidence="1" id="KW-0732">Signal</keyword>